<evidence type="ECO:0000313" key="1">
    <source>
        <dbReference type="EMBL" id="KKK78888.1"/>
    </source>
</evidence>
<protein>
    <submittedName>
        <fullName evidence="1">Uncharacterized protein</fullName>
    </submittedName>
</protein>
<dbReference type="AlphaFoldDB" id="A0A0F8YC10"/>
<dbReference type="EMBL" id="LAZR01054282">
    <property type="protein sequence ID" value="KKK78888.1"/>
    <property type="molecule type" value="Genomic_DNA"/>
</dbReference>
<sequence>MIKDGNENKRYMLLDMTKPQYSATERAFLKLHTDKFANNTLTVLPNVGNTRAIIKVVAHVGWLEDEQSRLTAGLASGLILEVHPYEELPRIYELLASAEWPQESV</sequence>
<gene>
    <name evidence="1" type="ORF">LCGC14_2839030</name>
</gene>
<reference evidence="1" key="1">
    <citation type="journal article" date="2015" name="Nature">
        <title>Complex archaea that bridge the gap between prokaryotes and eukaryotes.</title>
        <authorList>
            <person name="Spang A."/>
            <person name="Saw J.H."/>
            <person name="Jorgensen S.L."/>
            <person name="Zaremba-Niedzwiedzka K."/>
            <person name="Martijn J."/>
            <person name="Lind A.E."/>
            <person name="van Eijk R."/>
            <person name="Schleper C."/>
            <person name="Guy L."/>
            <person name="Ettema T.J."/>
        </authorList>
    </citation>
    <scope>NUCLEOTIDE SEQUENCE</scope>
</reference>
<organism evidence="1">
    <name type="scientific">marine sediment metagenome</name>
    <dbReference type="NCBI Taxonomy" id="412755"/>
    <lineage>
        <taxon>unclassified sequences</taxon>
        <taxon>metagenomes</taxon>
        <taxon>ecological metagenomes</taxon>
    </lineage>
</organism>
<proteinExistence type="predicted"/>
<name>A0A0F8YC10_9ZZZZ</name>
<comment type="caution">
    <text evidence="1">The sequence shown here is derived from an EMBL/GenBank/DDBJ whole genome shotgun (WGS) entry which is preliminary data.</text>
</comment>
<accession>A0A0F8YC10</accession>